<accession>B3RXN5</accession>
<protein>
    <recommendedName>
        <fullName evidence="1">PID domain-containing protein</fullName>
    </recommendedName>
</protein>
<sequence length="152" mass="17457">MNQTNVVQSNPKIITTAHAISQSSSQTINNQAQQHSGNNQEEFIEHSFNLTYLGYTPIDRRYTQQILFWVVVETKRKRIRQEVVLTVTKSTLKGLDIETEKLAFEHQISGITRFARNKDQTSFAYVTRSPSENLPCYCHVFEASDLTNKMVS</sequence>
<dbReference type="OrthoDB" id="295078at2759"/>
<dbReference type="InParanoid" id="B3RXN5"/>
<proteinExistence type="predicted"/>
<keyword evidence="3" id="KW-1185">Reference proteome</keyword>
<dbReference type="Proteomes" id="UP000009022">
    <property type="component" value="Unassembled WGS sequence"/>
</dbReference>
<organism evidence="2 3">
    <name type="scientific">Trichoplax adhaerens</name>
    <name type="common">Trichoplax reptans</name>
    <dbReference type="NCBI Taxonomy" id="10228"/>
    <lineage>
        <taxon>Eukaryota</taxon>
        <taxon>Metazoa</taxon>
        <taxon>Placozoa</taxon>
        <taxon>Uniplacotomia</taxon>
        <taxon>Trichoplacea</taxon>
        <taxon>Trichoplacidae</taxon>
        <taxon>Trichoplax</taxon>
    </lineage>
</organism>
<dbReference type="HOGENOM" id="CLU_1724651_0_0_1"/>
<dbReference type="OMA" id="IDRRYTQ"/>
<dbReference type="RefSeq" id="XP_002112351.1">
    <property type="nucleotide sequence ID" value="XM_002112315.1"/>
</dbReference>
<dbReference type="InterPro" id="IPR006020">
    <property type="entry name" value="PTB/PI_dom"/>
</dbReference>
<dbReference type="GeneID" id="6753564"/>
<name>B3RXN5_TRIAD</name>
<dbReference type="CDD" id="cd00934">
    <property type="entry name" value="PTB"/>
    <property type="match status" value="1"/>
</dbReference>
<dbReference type="Pfam" id="PF00640">
    <property type="entry name" value="PID"/>
    <property type="match status" value="1"/>
</dbReference>
<reference evidence="2 3" key="1">
    <citation type="journal article" date="2008" name="Nature">
        <title>The Trichoplax genome and the nature of placozoans.</title>
        <authorList>
            <person name="Srivastava M."/>
            <person name="Begovic E."/>
            <person name="Chapman J."/>
            <person name="Putnam N.H."/>
            <person name="Hellsten U."/>
            <person name="Kawashima T."/>
            <person name="Kuo A."/>
            <person name="Mitros T."/>
            <person name="Salamov A."/>
            <person name="Carpenter M.L."/>
            <person name="Signorovitch A.Y."/>
            <person name="Moreno M.A."/>
            <person name="Kamm K."/>
            <person name="Grimwood J."/>
            <person name="Schmutz J."/>
            <person name="Shapiro H."/>
            <person name="Grigoriev I.V."/>
            <person name="Buss L.W."/>
            <person name="Schierwater B."/>
            <person name="Dellaporta S.L."/>
            <person name="Rokhsar D.S."/>
        </authorList>
    </citation>
    <scope>NUCLEOTIDE SEQUENCE [LARGE SCALE GENOMIC DNA]</scope>
    <source>
        <strain evidence="2 3">Grell-BS-1999</strain>
    </source>
</reference>
<dbReference type="InterPro" id="IPR011993">
    <property type="entry name" value="PH-like_dom_sf"/>
</dbReference>
<dbReference type="KEGG" id="tad:TRIADDRAFT_56270"/>
<dbReference type="PROSITE" id="PS01179">
    <property type="entry name" value="PID"/>
    <property type="match status" value="1"/>
</dbReference>
<dbReference type="CTD" id="6753564"/>
<dbReference type="SUPFAM" id="SSF50729">
    <property type="entry name" value="PH domain-like"/>
    <property type="match status" value="1"/>
</dbReference>
<evidence type="ECO:0000259" key="1">
    <source>
        <dbReference type="PROSITE" id="PS01179"/>
    </source>
</evidence>
<gene>
    <name evidence="2" type="ORF">TRIADDRAFT_56270</name>
</gene>
<dbReference type="Gene3D" id="2.30.29.30">
    <property type="entry name" value="Pleckstrin-homology domain (PH domain)/Phosphotyrosine-binding domain (PTB)"/>
    <property type="match status" value="1"/>
</dbReference>
<evidence type="ECO:0000313" key="3">
    <source>
        <dbReference type="Proteomes" id="UP000009022"/>
    </source>
</evidence>
<dbReference type="EMBL" id="DS985245">
    <property type="protein sequence ID" value="EDV24461.1"/>
    <property type="molecule type" value="Genomic_DNA"/>
</dbReference>
<feature type="domain" description="PID" evidence="1">
    <location>
        <begin position="47"/>
        <end position="143"/>
    </location>
</feature>
<evidence type="ECO:0000313" key="2">
    <source>
        <dbReference type="EMBL" id="EDV24461.1"/>
    </source>
</evidence>
<dbReference type="AlphaFoldDB" id="B3RXN5"/>